<gene>
    <name evidence="4" type="primary">modC</name>
    <name evidence="4" type="ORF">FPQ15_04880</name>
</gene>
<evidence type="ECO:0000256" key="2">
    <source>
        <dbReference type="ARBA" id="ARBA00022840"/>
    </source>
</evidence>
<dbReference type="InterPro" id="IPR017871">
    <property type="entry name" value="ABC_transporter-like_CS"/>
</dbReference>
<dbReference type="PANTHER" id="PTHR43514">
    <property type="entry name" value="ABC TRANSPORTER I FAMILY MEMBER 10"/>
    <property type="match status" value="1"/>
</dbReference>
<protein>
    <submittedName>
        <fullName evidence="4">Molybdenum ABC transporter ATP-binding protein</fullName>
    </submittedName>
</protein>
<evidence type="ECO:0000256" key="1">
    <source>
        <dbReference type="ARBA" id="ARBA00022741"/>
    </source>
</evidence>
<dbReference type="SUPFAM" id="SSF52540">
    <property type="entry name" value="P-loop containing nucleoside triphosphate hydrolases"/>
    <property type="match status" value="1"/>
</dbReference>
<dbReference type="InterPro" id="IPR003593">
    <property type="entry name" value="AAA+_ATPase"/>
</dbReference>
<dbReference type="NCBIfam" id="TIGR02142">
    <property type="entry name" value="modC_ABC"/>
    <property type="match status" value="1"/>
</dbReference>
<keyword evidence="1" id="KW-0547">Nucleotide-binding</keyword>
<dbReference type="Pfam" id="PF00005">
    <property type="entry name" value="ABC_tran"/>
    <property type="match status" value="1"/>
</dbReference>
<dbReference type="PROSITE" id="PS00211">
    <property type="entry name" value="ABC_TRANSPORTER_1"/>
    <property type="match status" value="1"/>
</dbReference>
<proteinExistence type="predicted"/>
<dbReference type="EMBL" id="VMHM01000005">
    <property type="protein sequence ID" value="TSK03719.1"/>
    <property type="molecule type" value="Genomic_DNA"/>
</dbReference>
<keyword evidence="2 4" id="KW-0067">ATP-binding</keyword>
<dbReference type="PROSITE" id="PS50893">
    <property type="entry name" value="ABC_TRANSPORTER_2"/>
    <property type="match status" value="1"/>
</dbReference>
<dbReference type="GO" id="GO:0015098">
    <property type="term" value="F:molybdate ion transmembrane transporter activity"/>
    <property type="evidence" value="ECO:0007669"/>
    <property type="project" value="InterPro"/>
</dbReference>
<dbReference type="Gene3D" id="3.40.50.300">
    <property type="entry name" value="P-loop containing nucleotide triphosphate hydrolases"/>
    <property type="match status" value="1"/>
</dbReference>
<dbReference type="GO" id="GO:0005524">
    <property type="term" value="F:ATP binding"/>
    <property type="evidence" value="ECO:0007669"/>
    <property type="project" value="UniProtKB-KW"/>
</dbReference>
<dbReference type="InterPro" id="IPR027417">
    <property type="entry name" value="P-loop_NTPase"/>
</dbReference>
<evidence type="ECO:0000313" key="4">
    <source>
        <dbReference type="EMBL" id="TSK03719.1"/>
    </source>
</evidence>
<dbReference type="AlphaFoldDB" id="A0A556SRE4"/>
<dbReference type="SMART" id="SM00382">
    <property type="entry name" value="AAA"/>
    <property type="match status" value="1"/>
</dbReference>
<sequence length="227" mass="25553">MMINIDVIKQLATFSFEFKQTIPCQGVTAILGVSGAGKSTLINLINGLIKPDQGKISLNNVTLVATKQNIFVPPEQRNIGTVFQDALLFPHLRVLKNLTYGAKKINQQKFNEIIEVLNVNHLLKRYPAMLSGGEKQRVAIGRALLTNPQLLLMDEPLSALDMPRKKELLSYIDILVNELKMPIIYVTHNINEVKRIANYVVILEQGKLLAHGETQNILQSDYLKEWL</sequence>
<dbReference type="InterPro" id="IPR003439">
    <property type="entry name" value="ABC_transporter-like_ATP-bd"/>
</dbReference>
<dbReference type="GO" id="GO:0140359">
    <property type="term" value="F:ABC-type transporter activity"/>
    <property type="evidence" value="ECO:0007669"/>
    <property type="project" value="InterPro"/>
</dbReference>
<comment type="caution">
    <text evidence="4">The sequence shown here is derived from an EMBL/GenBank/DDBJ whole genome shotgun (WGS) entry which is preliminary data.</text>
</comment>
<name>A0A556SRE4_9GAMM</name>
<feature type="domain" description="ABC transporter" evidence="3">
    <location>
        <begin position="2"/>
        <end position="227"/>
    </location>
</feature>
<dbReference type="GO" id="GO:0016887">
    <property type="term" value="F:ATP hydrolysis activity"/>
    <property type="evidence" value="ECO:0007669"/>
    <property type="project" value="InterPro"/>
</dbReference>
<dbReference type="InterPro" id="IPR050334">
    <property type="entry name" value="Molybdenum_import_ModC"/>
</dbReference>
<dbReference type="PANTHER" id="PTHR43514:SF4">
    <property type="entry name" value="ABC TRANSPORTER I FAMILY MEMBER 10"/>
    <property type="match status" value="1"/>
</dbReference>
<dbReference type="InterPro" id="IPR011868">
    <property type="entry name" value="ModC_ABC_ATP-bd"/>
</dbReference>
<dbReference type="RefSeq" id="WP_144091678.1">
    <property type="nucleotide sequence ID" value="NZ_VMHM01000005.1"/>
</dbReference>
<accession>A0A556SRE4</accession>
<evidence type="ECO:0000259" key="3">
    <source>
        <dbReference type="PROSITE" id="PS50893"/>
    </source>
</evidence>
<reference evidence="4 5" key="1">
    <citation type="submission" date="2019-07" db="EMBL/GenBank/DDBJ databases">
        <title>Gilliamella genomes.</title>
        <authorList>
            <person name="Zheng H."/>
        </authorList>
    </citation>
    <scope>NUCLEOTIDE SEQUENCE [LARGE SCALE GENOMIC DNA]</scope>
    <source>
        <strain evidence="4 5">W8127</strain>
    </source>
</reference>
<dbReference type="GO" id="GO:0016020">
    <property type="term" value="C:membrane"/>
    <property type="evidence" value="ECO:0007669"/>
    <property type="project" value="InterPro"/>
</dbReference>
<evidence type="ECO:0000313" key="5">
    <source>
        <dbReference type="Proteomes" id="UP000319483"/>
    </source>
</evidence>
<dbReference type="Proteomes" id="UP000319483">
    <property type="component" value="Unassembled WGS sequence"/>
</dbReference>
<organism evidence="4 5">
    <name type="scientific">Gilliamella apicola</name>
    <dbReference type="NCBI Taxonomy" id="1196095"/>
    <lineage>
        <taxon>Bacteria</taxon>
        <taxon>Pseudomonadati</taxon>
        <taxon>Pseudomonadota</taxon>
        <taxon>Gammaproteobacteria</taxon>
        <taxon>Orbales</taxon>
        <taxon>Orbaceae</taxon>
        <taxon>Gilliamella</taxon>
    </lineage>
</organism>